<accession>A0A0P4VIU6</accession>
<protein>
    <submittedName>
        <fullName evidence="2">Putative nuclear pore complex protein</fullName>
    </submittedName>
</protein>
<feature type="region of interest" description="Disordered" evidence="1">
    <location>
        <begin position="57"/>
        <end position="124"/>
    </location>
</feature>
<evidence type="ECO:0000256" key="1">
    <source>
        <dbReference type="SAM" id="MobiDB-lite"/>
    </source>
</evidence>
<dbReference type="AlphaFoldDB" id="A0A0P4VIU6"/>
<feature type="compositionally biased region" description="Low complexity" evidence="1">
    <location>
        <begin position="596"/>
        <end position="605"/>
    </location>
</feature>
<proteinExistence type="evidence at transcript level"/>
<feature type="region of interest" description="Disordered" evidence="1">
    <location>
        <begin position="478"/>
        <end position="497"/>
    </location>
</feature>
<feature type="region of interest" description="Disordered" evidence="1">
    <location>
        <begin position="505"/>
        <end position="548"/>
    </location>
</feature>
<organism evidence="2">
    <name type="scientific">Rhodnius neglectus</name>
    <dbReference type="NCBI Taxonomy" id="72488"/>
    <lineage>
        <taxon>Eukaryota</taxon>
        <taxon>Metazoa</taxon>
        <taxon>Ecdysozoa</taxon>
        <taxon>Arthropoda</taxon>
        <taxon>Hexapoda</taxon>
        <taxon>Insecta</taxon>
        <taxon>Pterygota</taxon>
        <taxon>Neoptera</taxon>
        <taxon>Paraneoptera</taxon>
        <taxon>Hemiptera</taxon>
        <taxon>Heteroptera</taxon>
        <taxon>Panheteroptera</taxon>
        <taxon>Cimicomorpha</taxon>
        <taxon>Reduviidae</taxon>
        <taxon>Triatominae</taxon>
        <taxon>Rhodnius</taxon>
    </lineage>
</organism>
<feature type="region of interest" description="Disordered" evidence="1">
    <location>
        <begin position="202"/>
        <end position="222"/>
    </location>
</feature>
<feature type="compositionally biased region" description="Polar residues" evidence="1">
    <location>
        <begin position="478"/>
        <end position="493"/>
    </location>
</feature>
<evidence type="ECO:0000313" key="2">
    <source>
        <dbReference type="EMBL" id="JAI53959.1"/>
    </source>
</evidence>
<feature type="region of interest" description="Disordered" evidence="1">
    <location>
        <begin position="686"/>
        <end position="752"/>
    </location>
</feature>
<feature type="compositionally biased region" description="Basic and acidic residues" evidence="1">
    <location>
        <begin position="69"/>
        <end position="82"/>
    </location>
</feature>
<reference evidence="2" key="1">
    <citation type="journal article" date="2016" name="PLoS Negl. Trop. Dis.">
        <title>A Deep Insight into the Sialome of Rhodnius neglectus, a Vector of Chagas Disease.</title>
        <authorList>
            <person name="Santiago P.B."/>
            <person name="Assumpcao T.C."/>
            <person name="Araujo C.N."/>
            <person name="Bastos I.M."/>
            <person name="Neves D."/>
            <person name="Silva I.G."/>
            <person name="Charneau S."/>
            <person name="Queiroz R.M."/>
            <person name="Raiol T."/>
            <person name="Oliveira J.V."/>
            <person name="Sousa M.V."/>
            <person name="Calvo E."/>
            <person name="Ribeiro J.M."/>
            <person name="Santana J.M."/>
        </authorList>
    </citation>
    <scope>NUCLEOTIDE SEQUENCE</scope>
    <source>
        <tissue evidence="2">Salivary glands</tissue>
    </source>
</reference>
<feature type="compositionally biased region" description="Polar residues" evidence="1">
    <location>
        <begin position="58"/>
        <end position="68"/>
    </location>
</feature>
<feature type="compositionally biased region" description="Low complexity" evidence="1">
    <location>
        <begin position="638"/>
        <end position="654"/>
    </location>
</feature>
<name>A0A0P4VIU6_9HEMI</name>
<feature type="non-terminal residue" evidence="2">
    <location>
        <position position="1"/>
    </location>
</feature>
<feature type="region of interest" description="Disordered" evidence="1">
    <location>
        <begin position="1"/>
        <end position="32"/>
    </location>
</feature>
<feature type="region of interest" description="Disordered" evidence="1">
    <location>
        <begin position="774"/>
        <end position="808"/>
    </location>
</feature>
<feature type="region of interest" description="Disordered" evidence="1">
    <location>
        <begin position="867"/>
        <end position="906"/>
    </location>
</feature>
<sequence>KSLIQALREMSRKRTHSLMNEESDNEIDGRVAPKKSCKPVEYRHNLYLSQLEEDTQEYKSSVNSQSDQFLERGKRGREEDSIKTSTMMLGISSPDVGQSKRQRRSGDAGIRPPEERISGAISCNGTNGVMATTNGVVLQSNRVPRRGSNEIISSLSSSLTLLDPAVLYRLIRPRVQKNRRKTLKKVVAAETQTIEPIPEENIEIKEQANSPKKEDKSINTEPEKTVRAVVEERQVTDKMANALMKSAVSKFLATEDPTLSPVRSPLPPISSAVEKATPPPTSNIAKELTLPVLAATTSVVLTSSNDLLPTSTRPPPTDDKQTNNTFTFGAPLNTAQNTIVPTSSFTLGSPSSTVTTTSTTSNLFTMPASTETVSTSKPTNSVKHVSFGENKLDSGFKLPETTNEKNKPEETIKTELFKQPNLSANSVATTPSTQSEPNKGTFSFGFNTPSSTSATNSEPLKTSTFTFGSGNITSGEFSAKPSFSSTEDSTKNMNEPPKMTLFNTPTTAKSAEPKQIGTGSTGGFQFGNNSSEKKNYKPEEKKSPGLFGFGAVASTPATKAETKPFAFGTSTSASSSTAEVTQAPLQQSKPIFQFGSSSFSTPSASKEGFSFGSKPSSEQPAVASSFASPSSLFGTKPAASSTSTTAATTTSTTTPGLFGFGTVQSSAATTMAPVFGTSTTTANNSVGSFSFQPNKPEEKPATGGGFSFKFSGTSASSAEPPKPSFSFGASNSQTPAPTFGASSMTTQPTFGNVTPTASNFSAFSNPAAKPTFGTASSAPAPTFGANTTASSATTPAFGSSTSASSTSAPVFGASSAAAAAPAPAFGANPAVSSTPTPAFGANPAVSSIPTPAFGANPAGSSTPVPAFGASSATSSSSSAPAFGATSAGSSTTSAPSFGASASAPAPAFGSTTTSTHVFGAPNQPTPQLFGAMQTQQTPGPSFSFGASSAVPNPSAGFNFNAPTQTSAQPASTGLFQFGSSTNQQNPVGGVQPFQFNATPASTSQGFGFSTPLGGFNPGVGGGQPMFSIGSGSTAPRSRQLRRKK</sequence>
<feature type="compositionally biased region" description="Polar residues" evidence="1">
    <location>
        <begin position="993"/>
        <end position="1007"/>
    </location>
</feature>
<feature type="region of interest" description="Disordered" evidence="1">
    <location>
        <begin position="979"/>
        <end position="1044"/>
    </location>
</feature>
<feature type="compositionally biased region" description="Low complexity" evidence="1">
    <location>
        <begin position="782"/>
        <end position="808"/>
    </location>
</feature>
<dbReference type="EMBL" id="GDKW01002636">
    <property type="protein sequence ID" value="JAI53959.1"/>
    <property type="molecule type" value="mRNA"/>
</dbReference>
<feature type="compositionally biased region" description="Low complexity" evidence="1">
    <location>
        <begin position="707"/>
        <end position="718"/>
    </location>
</feature>
<feature type="region of interest" description="Disordered" evidence="1">
    <location>
        <begin position="592"/>
        <end position="657"/>
    </location>
</feature>
<feature type="compositionally biased region" description="Basic and acidic residues" evidence="1">
    <location>
        <begin position="531"/>
        <end position="543"/>
    </location>
</feature>
<feature type="compositionally biased region" description="Low complexity" evidence="1">
    <location>
        <begin position="620"/>
        <end position="631"/>
    </location>
</feature>
<feature type="compositionally biased region" description="Polar residues" evidence="1">
    <location>
        <begin position="727"/>
        <end position="752"/>
    </location>
</feature>
<feature type="region of interest" description="Disordered" evidence="1">
    <location>
        <begin position="258"/>
        <end position="282"/>
    </location>
</feature>